<keyword evidence="2" id="KW-0732">Signal</keyword>
<dbReference type="InterPro" id="IPR006342">
    <property type="entry name" value="FkbM_mtfrase"/>
</dbReference>
<dbReference type="EMBL" id="CAJNJA010008035">
    <property type="protein sequence ID" value="CAE7232019.1"/>
    <property type="molecule type" value="Genomic_DNA"/>
</dbReference>
<sequence>MVRAWLLMLLAQRSVGLESNASDADAECLLQSRAIFEEDGGLSGLALSNSIMDLAESLQPGATQDLLRSFRICGRCKRWQRFGEKRDGGYVSCMDHMAHPDIRAAYSMGIEKHDLWSVHVHENFQVPIYQYDCTVSKPAAVCDHCKFFQACLKGEDGRGGFRGKTAWTLKQAIRKSGKEHLPDRSLLMKIDIEGAEWPTLGTASTATLRKFRQLLIEFHDLGDEGRHSEFLSTMQNLQKAGFKVVHLHGNDFSRNYKKGPYSIPSVIEVSMDSTAEDMSTCLAQEQRLPLDAKNRKNIPHGKKDLPKAHLPKL</sequence>
<dbReference type="Proteomes" id="UP000601435">
    <property type="component" value="Unassembled WGS sequence"/>
</dbReference>
<proteinExistence type="predicted"/>
<dbReference type="PANTHER" id="PTHR32026">
    <property type="entry name" value="METHYLTRANSFERASE-LIKE PROTEIN 24"/>
    <property type="match status" value="1"/>
</dbReference>
<feature type="chain" id="PRO_5032357407" evidence="2">
    <location>
        <begin position="17"/>
        <end position="313"/>
    </location>
</feature>
<accession>A0A812KLK7</accession>
<feature type="signal peptide" evidence="2">
    <location>
        <begin position="1"/>
        <end position="16"/>
    </location>
</feature>
<dbReference type="InterPro" id="IPR029063">
    <property type="entry name" value="SAM-dependent_MTases_sf"/>
</dbReference>
<feature type="region of interest" description="Disordered" evidence="1">
    <location>
        <begin position="291"/>
        <end position="313"/>
    </location>
</feature>
<organism evidence="4 5">
    <name type="scientific">Symbiodinium necroappetens</name>
    <dbReference type="NCBI Taxonomy" id="1628268"/>
    <lineage>
        <taxon>Eukaryota</taxon>
        <taxon>Sar</taxon>
        <taxon>Alveolata</taxon>
        <taxon>Dinophyceae</taxon>
        <taxon>Suessiales</taxon>
        <taxon>Symbiodiniaceae</taxon>
        <taxon>Symbiodinium</taxon>
    </lineage>
</organism>
<evidence type="ECO:0000259" key="3">
    <source>
        <dbReference type="Pfam" id="PF05050"/>
    </source>
</evidence>
<dbReference type="OrthoDB" id="410014at2759"/>
<comment type="caution">
    <text evidence="4">The sequence shown here is derived from an EMBL/GenBank/DDBJ whole genome shotgun (WGS) entry which is preliminary data.</text>
</comment>
<evidence type="ECO:0000256" key="1">
    <source>
        <dbReference type="SAM" id="MobiDB-lite"/>
    </source>
</evidence>
<evidence type="ECO:0000313" key="5">
    <source>
        <dbReference type="Proteomes" id="UP000601435"/>
    </source>
</evidence>
<dbReference type="Pfam" id="PF05050">
    <property type="entry name" value="Methyltransf_21"/>
    <property type="match status" value="1"/>
</dbReference>
<protein>
    <submittedName>
        <fullName evidence="4">AMY1.6 protein</fullName>
    </submittedName>
</protein>
<dbReference type="InterPro" id="IPR026913">
    <property type="entry name" value="METTL24"/>
</dbReference>
<evidence type="ECO:0000256" key="2">
    <source>
        <dbReference type="SAM" id="SignalP"/>
    </source>
</evidence>
<gene>
    <name evidence="4" type="primary">AMY1.6</name>
    <name evidence="4" type="ORF">SNEC2469_LOCUS3647</name>
</gene>
<evidence type="ECO:0000313" key="4">
    <source>
        <dbReference type="EMBL" id="CAE7232019.1"/>
    </source>
</evidence>
<reference evidence="4" key="1">
    <citation type="submission" date="2021-02" db="EMBL/GenBank/DDBJ databases">
        <authorList>
            <person name="Dougan E. K."/>
            <person name="Rhodes N."/>
            <person name="Thang M."/>
            <person name="Chan C."/>
        </authorList>
    </citation>
    <scope>NUCLEOTIDE SEQUENCE</scope>
</reference>
<dbReference type="SUPFAM" id="SSF53335">
    <property type="entry name" value="S-adenosyl-L-methionine-dependent methyltransferases"/>
    <property type="match status" value="1"/>
</dbReference>
<dbReference type="AlphaFoldDB" id="A0A812KLK7"/>
<keyword evidence="5" id="KW-1185">Reference proteome</keyword>
<name>A0A812KLK7_9DINO</name>
<feature type="domain" description="Methyltransferase FkbM" evidence="3">
    <location>
        <begin position="187"/>
        <end position="244"/>
    </location>
</feature>